<dbReference type="NCBIfam" id="NF042913">
    <property type="entry name" value="CyRepA1"/>
    <property type="match status" value="1"/>
</dbReference>
<evidence type="ECO:0000313" key="4">
    <source>
        <dbReference type="Proteomes" id="UP000010478"/>
    </source>
</evidence>
<dbReference type="SUPFAM" id="SSF52540">
    <property type="entry name" value="P-loop containing nucleoside triphosphate hydrolases"/>
    <property type="match status" value="1"/>
</dbReference>
<dbReference type="PANTHER" id="PTHR34985:SF1">
    <property type="entry name" value="SLR0554 PROTEIN"/>
    <property type="match status" value="1"/>
</dbReference>
<dbReference type="InterPro" id="IPR027417">
    <property type="entry name" value="P-loop_NTPase"/>
</dbReference>
<dbReference type="Pfam" id="PF12965">
    <property type="entry name" value="DUF3854"/>
    <property type="match status" value="1"/>
</dbReference>
<feature type="coiled-coil region" evidence="1">
    <location>
        <begin position="763"/>
        <end position="797"/>
    </location>
</feature>
<dbReference type="OrthoDB" id="473036at2"/>
<dbReference type="CDD" id="cd01029">
    <property type="entry name" value="TOPRIM_primases"/>
    <property type="match status" value="1"/>
</dbReference>
<evidence type="ECO:0000313" key="3">
    <source>
        <dbReference type="EMBL" id="AFZ10554.1"/>
    </source>
</evidence>
<name>K9VSL4_9CYAN</name>
<reference evidence="3 4" key="1">
    <citation type="submission" date="2012-05" db="EMBL/GenBank/DDBJ databases">
        <title>Finished plasmid 1 of genome of Oscillatoria sp. PCC 7112.</title>
        <authorList>
            <consortium name="US DOE Joint Genome Institute"/>
            <person name="Gugger M."/>
            <person name="Coursin T."/>
            <person name="Rippka R."/>
            <person name="Tandeau De Marsac N."/>
            <person name="Huntemann M."/>
            <person name="Wei C.-L."/>
            <person name="Han J."/>
            <person name="Detter J.C."/>
            <person name="Han C."/>
            <person name="Tapia R."/>
            <person name="Davenport K."/>
            <person name="Daligault H."/>
            <person name="Erkkila T."/>
            <person name="Gu W."/>
            <person name="Munk A.C.C."/>
            <person name="Teshima H."/>
            <person name="Xu Y."/>
            <person name="Chain P."/>
            <person name="Chen A."/>
            <person name="Krypides N."/>
            <person name="Mavromatis K."/>
            <person name="Markowitz V."/>
            <person name="Szeto E."/>
            <person name="Ivanova N."/>
            <person name="Mikhailova N."/>
            <person name="Ovchinnikova G."/>
            <person name="Pagani I."/>
            <person name="Pati A."/>
            <person name="Goodwin L."/>
            <person name="Peters L."/>
            <person name="Pitluck S."/>
            <person name="Woyke T."/>
            <person name="Kerfeld C."/>
        </authorList>
    </citation>
    <scope>NUCLEOTIDE SEQUENCE [LARGE SCALE GENOMIC DNA]</scope>
    <source>
        <strain evidence="3 4">PCC 7112</strain>
        <plasmid evidence="3 4">pOSC7112.01</plasmid>
    </source>
</reference>
<dbReference type="InterPro" id="IPR024385">
    <property type="entry name" value="DUF3854"/>
</dbReference>
<dbReference type="InterPro" id="IPR034154">
    <property type="entry name" value="TOPRIM_DnaG/twinkle"/>
</dbReference>
<dbReference type="Gene3D" id="3.40.50.300">
    <property type="entry name" value="P-loop containing nucleotide triphosphate hydrolases"/>
    <property type="match status" value="1"/>
</dbReference>
<dbReference type="HOGENOM" id="CLU_004699_0_0_3"/>
<proteinExistence type="predicted"/>
<dbReference type="RefSeq" id="WP_015211726.1">
    <property type="nucleotide sequence ID" value="NC_019763.1"/>
</dbReference>
<dbReference type="AlphaFoldDB" id="K9VSL4"/>
<evidence type="ECO:0000256" key="1">
    <source>
        <dbReference type="SAM" id="Coils"/>
    </source>
</evidence>
<evidence type="ECO:0000259" key="2">
    <source>
        <dbReference type="Pfam" id="PF12965"/>
    </source>
</evidence>
<dbReference type="KEGG" id="oni:Osc7112_6402"/>
<accession>K9VSL4</accession>
<feature type="domain" description="DUF3854" evidence="2">
    <location>
        <begin position="148"/>
        <end position="272"/>
    </location>
</feature>
<dbReference type="EMBL" id="CP003615">
    <property type="protein sequence ID" value="AFZ10554.1"/>
    <property type="molecule type" value="Genomic_DNA"/>
</dbReference>
<keyword evidence="4" id="KW-1185">Reference proteome</keyword>
<dbReference type="PANTHER" id="PTHR34985">
    <property type="entry name" value="SLR0554 PROTEIN"/>
    <property type="match status" value="1"/>
</dbReference>
<keyword evidence="1" id="KW-0175">Coiled coil</keyword>
<protein>
    <recommendedName>
        <fullName evidence="2">DUF3854 domain-containing protein</fullName>
    </recommendedName>
</protein>
<geneLocation type="plasmid" evidence="3 4">
    <name>pOSC7112.01</name>
</geneLocation>
<keyword evidence="3" id="KW-0614">Plasmid</keyword>
<dbReference type="Proteomes" id="UP000010478">
    <property type="component" value="Plasmid pOSC7112.01"/>
</dbReference>
<dbReference type="Gene3D" id="3.40.1360.10">
    <property type="match status" value="1"/>
</dbReference>
<organism evidence="3 4">
    <name type="scientific">Phormidium nigroviride PCC 7112</name>
    <dbReference type="NCBI Taxonomy" id="179408"/>
    <lineage>
        <taxon>Bacteria</taxon>
        <taxon>Bacillati</taxon>
        <taxon>Cyanobacteriota</taxon>
        <taxon>Cyanophyceae</taxon>
        <taxon>Oscillatoriophycideae</taxon>
        <taxon>Oscillatoriales</taxon>
        <taxon>Oscillatoriaceae</taxon>
        <taxon>Phormidium</taxon>
    </lineage>
</organism>
<sequence>MNAPISPLSEWLASAIDPDLIALNVQILSGDTPYPYLLYEIKAASGRVHPDAQWRWARKHYSHIEHGGWWCNGLDPLNNWQPMYWGCFKPHQPRNTFDLKGKIKPVKYEHPPKTPTRAFFLQVPDHIWAKVAARYDVPIDNSDRQLGFWQWVWDNNIPVIIVEGVKKAGCLLTLGYAAIALPGVTGGVRTKTPQGEKCDPYLIPELQHFATEEREIYICFDRDSKRQTIQNVNREIGKLGRLFSAAKCPVKVINLPGPEKGVDDFVVSKGSDAFSALKNEAQGFQFWLDRESWLLTYAASLKLNSRYLGKLPYPESGLACIKAPKGTGKTQALTNLVSQALHTGNRRVLIITHRIQLGRAICASLGINYIDETRDSAEGKLFGYGLCIDSLHPLSQAKFNPEDWFGAIVIIDECEQVIWHALNSSTCRENRVTILQTLQELIHNVLTTGGLVVAQDADLSDYSIDYLIAIAGIPISPWVVINEWQPKRRRNVTFFATSNPASLYVQMEHILSQEVTCCDIENRAEFCPKEQYHPRIMVVEDSQKVTGKWSCRNLETQLQRRFPHHRILRIDSESVADPNHPAYGCIEQLNAHIKNYDIIIASPTIGTGVSIDIRGYFTAVFGIFKGAVAVNDALQALARVRDENVPWFVWTQQFGFGKIGNGSASYRAIIKSQQKVIKTNIKLLHGVDFDIDIAHDPVHLRTWALMAARINVGMWNYRKAILEGLKAEGHRITLCRETQLHQEIKVIQMQKLAAHNCQDRVLLEQLTEQAQKLEEELENLETVANCLSDEAKIIREENKVAEASGVANAENITLSEYLKLKDKRTKTKAELDKQRKYQLWDTYGVPITPELKLRDDDGWLPKISLHYYLSYDPEFVRLRDKNHLAGHQERGKGKVCPQDLRLLTARVEALKKLGVMEFLNPDKEFRGTDAQVIAFAERVKLCSVDVKDFLGISVNPKAKPMEVVQYILRGKLGFTLRRVRQERSEERDALGRPKRIRVYQFEFPQDGREAIFEVWQQRDKEAVSAEGATQCLEGVSSGTGSDNNMGISEGVFSQDLPQQINEVGTVGTGLDNNIGISEVVPPLGLSQQNNEVGTVGTGSDNNIGMSEGVPPLDEELAHATQVFGVEAAPAETLTTEGMGVAASYQAIEPENHAIPTYEAKVPQMAPSELKVGSVVRFCGEIQKYVVRAVAGAQVMVKSLFSGQFVNTYAHRLELAEGGTG</sequence>
<dbReference type="InterPro" id="IPR049996">
    <property type="entry name" value="Slr7037-like"/>
</dbReference>
<gene>
    <name evidence="3" type="ORF">Osc7112_6402</name>
</gene>